<evidence type="ECO:0000256" key="9">
    <source>
        <dbReference type="ARBA" id="ARBA00023237"/>
    </source>
</evidence>
<name>A0A4Q5LTA0_9BACT</name>
<reference evidence="14 15" key="1">
    <citation type="submission" date="2019-02" db="EMBL/GenBank/DDBJ databases">
        <title>Bacterial novel species Emticicia sp. 17J42-9 isolated from soil.</title>
        <authorList>
            <person name="Jung H.-Y."/>
        </authorList>
    </citation>
    <scope>NUCLEOTIDE SEQUENCE [LARGE SCALE GENOMIC DNA]</scope>
    <source>
        <strain evidence="14 15">17J42-9</strain>
    </source>
</reference>
<dbReference type="GO" id="GO:0044718">
    <property type="term" value="P:siderophore transmembrane transport"/>
    <property type="evidence" value="ECO:0007669"/>
    <property type="project" value="TreeGrafter"/>
</dbReference>
<evidence type="ECO:0000256" key="3">
    <source>
        <dbReference type="ARBA" id="ARBA00022452"/>
    </source>
</evidence>
<feature type="chain" id="PRO_5020358816" evidence="11">
    <location>
        <begin position="26"/>
        <end position="751"/>
    </location>
</feature>
<dbReference type="GO" id="GO:0009279">
    <property type="term" value="C:cell outer membrane"/>
    <property type="evidence" value="ECO:0007669"/>
    <property type="project" value="UniProtKB-SubCell"/>
</dbReference>
<dbReference type="Pfam" id="PF07715">
    <property type="entry name" value="Plug"/>
    <property type="match status" value="1"/>
</dbReference>
<evidence type="ECO:0000313" key="15">
    <source>
        <dbReference type="Proteomes" id="UP000293162"/>
    </source>
</evidence>
<evidence type="ECO:0000256" key="8">
    <source>
        <dbReference type="ARBA" id="ARBA00023170"/>
    </source>
</evidence>
<evidence type="ECO:0000313" key="14">
    <source>
        <dbReference type="EMBL" id="RYU92846.1"/>
    </source>
</evidence>
<dbReference type="InterPro" id="IPR012910">
    <property type="entry name" value="Plug_dom"/>
</dbReference>
<proteinExistence type="inferred from homology"/>
<keyword evidence="3" id="KW-1134">Transmembrane beta strand</keyword>
<keyword evidence="5 11" id="KW-0732">Signal</keyword>
<dbReference type="EMBL" id="SEWF01000069">
    <property type="protein sequence ID" value="RYU92846.1"/>
    <property type="molecule type" value="Genomic_DNA"/>
</dbReference>
<dbReference type="OrthoDB" id="1109239at2"/>
<dbReference type="InterPro" id="IPR037066">
    <property type="entry name" value="Plug_dom_sf"/>
</dbReference>
<dbReference type="InterPro" id="IPR036942">
    <property type="entry name" value="Beta-barrel_TonB_sf"/>
</dbReference>
<evidence type="ECO:0000256" key="10">
    <source>
        <dbReference type="RuleBase" id="RU003357"/>
    </source>
</evidence>
<evidence type="ECO:0000259" key="13">
    <source>
        <dbReference type="Pfam" id="PF07715"/>
    </source>
</evidence>
<evidence type="ECO:0000256" key="2">
    <source>
        <dbReference type="ARBA" id="ARBA00022448"/>
    </source>
</evidence>
<feature type="signal peptide" evidence="11">
    <location>
        <begin position="1"/>
        <end position="25"/>
    </location>
</feature>
<dbReference type="Gene3D" id="2.40.170.20">
    <property type="entry name" value="TonB-dependent receptor, beta-barrel domain"/>
    <property type="match status" value="1"/>
</dbReference>
<dbReference type="RefSeq" id="WP_130023994.1">
    <property type="nucleotide sequence ID" value="NZ_SEWF01000069.1"/>
</dbReference>
<evidence type="ECO:0000256" key="11">
    <source>
        <dbReference type="SAM" id="SignalP"/>
    </source>
</evidence>
<protein>
    <submittedName>
        <fullName evidence="14">TonB-dependent receptor</fullName>
    </submittedName>
</protein>
<sequence>MKSLKKIIYISICFTLVLFTTAGFAQNLTGVVLDNTNGKEEAIVGATVHWLGTKVATQTDIEGKFSIPRTKSGQLIISFVGYQSDTLNISNETDLKVYLKSENQLQEVVIRSGSTAIDRLSPHQTEIITSKALAKAACCNLSESFETNASVSVSYSDAVTGAKQIQLLGLAGTYVQMNVENVPSLRGLATTFGLNYIPGTWVQSIDVGKGAGSIVNGYESMTGQINVELQKPDISERIYLNTYVNSLGRGEVNLNLAKILKSENGKPRWSVGLLTHGSTLQSNIDKNHDNFYDLPKYTQVNFINRWKYESDKLMAQFGVKFLHDNRLGGQIVKNPLALDDIIYRFTNSTNRVEVFSKTARLFPNKPYKGLGLILSGIIHDSKSQFGFRPYDGKQNTIYGNLIYQDIIGNTNHTYKTGISFLYDNYHERFADTLMKRTEIVPGAFFEYTYKYLDKFTAVVGARTDFHNLYGTIFTPRLHVLYNINPDNALRISAGKGFRTPNPFAEYFGNLVSSRTVRFLDRIKPEIAWNYGFSYTRHFGKSSLIVDVYRTNFVNQLIADTEHPQFLYFYNSQGSWNSKANYANSAQIELNLIPVNRLEFKVAYRYTDVWNTIGKPFNQDITVRKMFIPRDRVLFNVGYALPYDKWKWDFTLQYNGTRRVPNLSPSYQHTSYESMPIQYAPAFVNINAQVSRSFRRWDVYVGGENLNNFTQKNPIITPDTPFGTRFDAGSAWGPVVGRIIYFGTRYKLGGII</sequence>
<dbReference type="Gene3D" id="2.60.40.1120">
    <property type="entry name" value="Carboxypeptidase-like, regulatory domain"/>
    <property type="match status" value="1"/>
</dbReference>
<keyword evidence="7 10" id="KW-0472">Membrane</keyword>
<evidence type="ECO:0000259" key="12">
    <source>
        <dbReference type="Pfam" id="PF00593"/>
    </source>
</evidence>
<dbReference type="Pfam" id="PF00593">
    <property type="entry name" value="TonB_dep_Rec_b-barrel"/>
    <property type="match status" value="1"/>
</dbReference>
<keyword evidence="9" id="KW-0998">Cell outer membrane</keyword>
<dbReference type="AlphaFoldDB" id="A0A4Q5LTA0"/>
<keyword evidence="2" id="KW-0813">Transport</keyword>
<comment type="caution">
    <text evidence="14">The sequence shown here is derived from an EMBL/GenBank/DDBJ whole genome shotgun (WGS) entry which is preliminary data.</text>
</comment>
<keyword evidence="6 10" id="KW-0798">TonB box</keyword>
<keyword evidence="4" id="KW-0812">Transmembrane</keyword>
<keyword evidence="8 14" id="KW-0675">Receptor</keyword>
<feature type="domain" description="TonB-dependent receptor plug" evidence="13">
    <location>
        <begin position="121"/>
        <end position="223"/>
    </location>
</feature>
<accession>A0A4Q5LTA0</accession>
<evidence type="ECO:0000256" key="6">
    <source>
        <dbReference type="ARBA" id="ARBA00023077"/>
    </source>
</evidence>
<dbReference type="GO" id="GO:0015344">
    <property type="term" value="F:siderophore uptake transmembrane transporter activity"/>
    <property type="evidence" value="ECO:0007669"/>
    <property type="project" value="TreeGrafter"/>
</dbReference>
<organism evidence="14 15">
    <name type="scientific">Emticicia agri</name>
    <dbReference type="NCBI Taxonomy" id="2492393"/>
    <lineage>
        <taxon>Bacteria</taxon>
        <taxon>Pseudomonadati</taxon>
        <taxon>Bacteroidota</taxon>
        <taxon>Cytophagia</taxon>
        <taxon>Cytophagales</taxon>
        <taxon>Leadbetterellaceae</taxon>
        <taxon>Emticicia</taxon>
    </lineage>
</organism>
<comment type="subcellular location">
    <subcellularLocation>
        <location evidence="1">Cell outer membrane</location>
        <topology evidence="1">Multi-pass membrane protein</topology>
    </subcellularLocation>
</comment>
<evidence type="ECO:0000256" key="4">
    <source>
        <dbReference type="ARBA" id="ARBA00022692"/>
    </source>
</evidence>
<evidence type="ECO:0000256" key="1">
    <source>
        <dbReference type="ARBA" id="ARBA00004571"/>
    </source>
</evidence>
<dbReference type="PANTHER" id="PTHR30069">
    <property type="entry name" value="TONB-DEPENDENT OUTER MEMBRANE RECEPTOR"/>
    <property type="match status" value="1"/>
</dbReference>
<evidence type="ECO:0000256" key="5">
    <source>
        <dbReference type="ARBA" id="ARBA00022729"/>
    </source>
</evidence>
<dbReference type="Gene3D" id="2.170.130.10">
    <property type="entry name" value="TonB-dependent receptor, plug domain"/>
    <property type="match status" value="1"/>
</dbReference>
<dbReference type="SUPFAM" id="SSF49464">
    <property type="entry name" value="Carboxypeptidase regulatory domain-like"/>
    <property type="match status" value="1"/>
</dbReference>
<dbReference type="Proteomes" id="UP000293162">
    <property type="component" value="Unassembled WGS sequence"/>
</dbReference>
<dbReference type="InterPro" id="IPR008969">
    <property type="entry name" value="CarboxyPept-like_regulatory"/>
</dbReference>
<feature type="domain" description="TonB-dependent receptor-like beta-barrel" evidence="12">
    <location>
        <begin position="290"/>
        <end position="705"/>
    </location>
</feature>
<dbReference type="Pfam" id="PF13715">
    <property type="entry name" value="CarbopepD_reg_2"/>
    <property type="match status" value="1"/>
</dbReference>
<dbReference type="InterPro" id="IPR039426">
    <property type="entry name" value="TonB-dep_rcpt-like"/>
</dbReference>
<dbReference type="SUPFAM" id="SSF56935">
    <property type="entry name" value="Porins"/>
    <property type="match status" value="1"/>
</dbReference>
<evidence type="ECO:0000256" key="7">
    <source>
        <dbReference type="ARBA" id="ARBA00023136"/>
    </source>
</evidence>
<dbReference type="InterPro" id="IPR000531">
    <property type="entry name" value="Beta-barrel_TonB"/>
</dbReference>
<gene>
    <name evidence="14" type="ORF">EWM59_25125</name>
</gene>
<keyword evidence="15" id="KW-1185">Reference proteome</keyword>
<dbReference type="PANTHER" id="PTHR30069:SF29">
    <property type="entry name" value="HEMOGLOBIN AND HEMOGLOBIN-HAPTOGLOBIN-BINDING PROTEIN 1-RELATED"/>
    <property type="match status" value="1"/>
</dbReference>
<comment type="similarity">
    <text evidence="10">Belongs to the TonB-dependent receptor family.</text>
</comment>